<dbReference type="Proteomes" id="UP000036987">
    <property type="component" value="Unassembled WGS sequence"/>
</dbReference>
<comment type="caution">
    <text evidence="1">The sequence shown here is derived from an EMBL/GenBank/DDBJ whole genome shotgun (WGS) entry which is preliminary data.</text>
</comment>
<gene>
    <name evidence="1" type="ORF">ZOSMA_132G00680</name>
</gene>
<accession>A0A0K9PZ09</accession>
<proteinExistence type="predicted"/>
<name>A0A0K9PZ09_ZOSMR</name>
<organism evidence="1 2">
    <name type="scientific">Zostera marina</name>
    <name type="common">Eelgrass</name>
    <dbReference type="NCBI Taxonomy" id="29655"/>
    <lineage>
        <taxon>Eukaryota</taxon>
        <taxon>Viridiplantae</taxon>
        <taxon>Streptophyta</taxon>
        <taxon>Embryophyta</taxon>
        <taxon>Tracheophyta</taxon>
        <taxon>Spermatophyta</taxon>
        <taxon>Magnoliopsida</taxon>
        <taxon>Liliopsida</taxon>
        <taxon>Zosteraceae</taxon>
        <taxon>Zostera</taxon>
    </lineage>
</organism>
<sequence>MKHQIFLLLEMRHRLTKMIPQVLYFLPSCSPYLIFLVPDSSLNQHTTTTNGSQSITSLPHIMVITFIPHPRAYHVLTKIIATDFSQIIRLILNHITSFLEKMTYSITIECRLIVSLVF</sequence>
<dbReference type="AlphaFoldDB" id="A0A0K9PZ09"/>
<evidence type="ECO:0000313" key="2">
    <source>
        <dbReference type="Proteomes" id="UP000036987"/>
    </source>
</evidence>
<keyword evidence="2" id="KW-1185">Reference proteome</keyword>
<reference evidence="2" key="1">
    <citation type="journal article" date="2016" name="Nature">
        <title>The genome of the seagrass Zostera marina reveals angiosperm adaptation to the sea.</title>
        <authorList>
            <person name="Olsen J.L."/>
            <person name="Rouze P."/>
            <person name="Verhelst B."/>
            <person name="Lin Y.-C."/>
            <person name="Bayer T."/>
            <person name="Collen J."/>
            <person name="Dattolo E."/>
            <person name="De Paoli E."/>
            <person name="Dittami S."/>
            <person name="Maumus F."/>
            <person name="Michel G."/>
            <person name="Kersting A."/>
            <person name="Lauritano C."/>
            <person name="Lohaus R."/>
            <person name="Toepel M."/>
            <person name="Tonon T."/>
            <person name="Vanneste K."/>
            <person name="Amirebrahimi M."/>
            <person name="Brakel J."/>
            <person name="Bostroem C."/>
            <person name="Chovatia M."/>
            <person name="Grimwood J."/>
            <person name="Jenkins J.W."/>
            <person name="Jueterbock A."/>
            <person name="Mraz A."/>
            <person name="Stam W.T."/>
            <person name="Tice H."/>
            <person name="Bornberg-Bauer E."/>
            <person name="Green P.J."/>
            <person name="Pearson G.A."/>
            <person name="Procaccini G."/>
            <person name="Duarte C.M."/>
            <person name="Schmutz J."/>
            <person name="Reusch T.B.H."/>
            <person name="Van de Peer Y."/>
        </authorList>
    </citation>
    <scope>NUCLEOTIDE SEQUENCE [LARGE SCALE GENOMIC DNA]</scope>
    <source>
        <strain evidence="2">cv. Finnish</strain>
    </source>
</reference>
<protein>
    <submittedName>
        <fullName evidence="1">Uncharacterized protein</fullName>
    </submittedName>
</protein>
<dbReference type="EMBL" id="LFYR01000379">
    <property type="protein sequence ID" value="KMZ74298.1"/>
    <property type="molecule type" value="Genomic_DNA"/>
</dbReference>
<evidence type="ECO:0000313" key="1">
    <source>
        <dbReference type="EMBL" id="KMZ74298.1"/>
    </source>
</evidence>